<proteinExistence type="inferred from homology"/>
<dbReference type="Proteomes" id="UP000440224">
    <property type="component" value="Unassembled WGS sequence"/>
</dbReference>
<comment type="similarity">
    <text evidence="1">Belongs to the VgrG protein family.</text>
</comment>
<dbReference type="NCBIfam" id="TIGR03361">
    <property type="entry name" value="VI_Rhs_Vgr"/>
    <property type="match status" value="1"/>
</dbReference>
<dbReference type="InterPro" id="IPR006533">
    <property type="entry name" value="T6SS_Vgr_RhsGE"/>
</dbReference>
<dbReference type="SUPFAM" id="SSF69255">
    <property type="entry name" value="gp5 N-terminal domain-like"/>
    <property type="match status" value="1"/>
</dbReference>
<dbReference type="Gene3D" id="4.10.220.110">
    <property type="match status" value="1"/>
</dbReference>
<feature type="compositionally biased region" description="Polar residues" evidence="2">
    <location>
        <begin position="7"/>
        <end position="16"/>
    </location>
</feature>
<dbReference type="Pfam" id="PF05954">
    <property type="entry name" value="Phage_GPD"/>
    <property type="match status" value="1"/>
</dbReference>
<dbReference type="Gene3D" id="2.30.110.50">
    <property type="match status" value="1"/>
</dbReference>
<protein>
    <submittedName>
        <fullName evidence="5">Type VI secretion system tip protein VgrG</fullName>
    </submittedName>
</protein>
<accession>A0A6N7PJH9</accession>
<evidence type="ECO:0000313" key="5">
    <source>
        <dbReference type="EMBL" id="MRG92158.1"/>
    </source>
</evidence>
<name>A0A6N7PJH9_9BACT</name>
<comment type="caution">
    <text evidence="5">The sequence shown here is derived from an EMBL/GenBank/DDBJ whole genome shotgun (WGS) entry which is preliminary data.</text>
</comment>
<reference evidence="5 6" key="1">
    <citation type="submission" date="2019-10" db="EMBL/GenBank/DDBJ databases">
        <title>A soil myxobacterium in the family Polyangiaceae.</title>
        <authorList>
            <person name="Li Y."/>
            <person name="Wang J."/>
        </authorList>
    </citation>
    <scope>NUCLEOTIDE SEQUENCE [LARGE SCALE GENOMIC DNA]</scope>
    <source>
        <strain evidence="5 6">DSM 14734</strain>
    </source>
</reference>
<feature type="domain" description="Gp5/Type VI secretion system Vgr protein OB-fold" evidence="3">
    <location>
        <begin position="387"/>
        <end position="453"/>
    </location>
</feature>
<keyword evidence="6" id="KW-1185">Reference proteome</keyword>
<dbReference type="Pfam" id="PF22178">
    <property type="entry name" value="Gp5_trimer_C"/>
    <property type="match status" value="1"/>
</dbReference>
<dbReference type="Pfam" id="PF04717">
    <property type="entry name" value="Phage_base_V"/>
    <property type="match status" value="1"/>
</dbReference>
<feature type="domain" description="Gp5/Type VI secretion system Vgr C-terminal trimerisation" evidence="4">
    <location>
        <begin position="479"/>
        <end position="583"/>
    </location>
</feature>
<organism evidence="5 6">
    <name type="scientific">Polyangium spumosum</name>
    <dbReference type="NCBI Taxonomy" id="889282"/>
    <lineage>
        <taxon>Bacteria</taxon>
        <taxon>Pseudomonadati</taxon>
        <taxon>Myxococcota</taxon>
        <taxon>Polyangia</taxon>
        <taxon>Polyangiales</taxon>
        <taxon>Polyangiaceae</taxon>
        <taxon>Polyangium</taxon>
    </lineage>
</organism>
<dbReference type="NCBIfam" id="TIGR01646">
    <property type="entry name" value="vgr_GE"/>
    <property type="match status" value="1"/>
</dbReference>
<dbReference type="Gene3D" id="2.40.50.230">
    <property type="entry name" value="Gp5 N-terminal domain"/>
    <property type="match status" value="1"/>
</dbReference>
<dbReference type="InterPro" id="IPR054030">
    <property type="entry name" value="Gp5_Vgr_C"/>
</dbReference>
<dbReference type="InterPro" id="IPR017847">
    <property type="entry name" value="T6SS_RhsGE_Vgr_subset"/>
</dbReference>
<dbReference type="AlphaFoldDB" id="A0A6N7PJH9"/>
<dbReference type="SUPFAM" id="SSF69279">
    <property type="entry name" value="Phage tail proteins"/>
    <property type="match status" value="2"/>
</dbReference>
<gene>
    <name evidence="5" type="primary">tssI</name>
    <name evidence="5" type="ORF">GF068_09485</name>
</gene>
<dbReference type="Gene3D" id="3.55.50.10">
    <property type="entry name" value="Baseplate protein-like domains"/>
    <property type="match status" value="1"/>
</dbReference>
<dbReference type="EMBL" id="WJIE01000002">
    <property type="protein sequence ID" value="MRG92158.1"/>
    <property type="molecule type" value="Genomic_DNA"/>
</dbReference>
<evidence type="ECO:0000313" key="6">
    <source>
        <dbReference type="Proteomes" id="UP000440224"/>
    </source>
</evidence>
<dbReference type="InterPro" id="IPR037026">
    <property type="entry name" value="Vgr_OB-fold_dom_sf"/>
</dbReference>
<feature type="region of interest" description="Disordered" evidence="2">
    <location>
        <begin position="1"/>
        <end position="20"/>
    </location>
</feature>
<sequence>MCPARRSTPTASLSSTTEEDAVATEDPVLYFIELGGTTYRVTTVSGEEALSRTYRFEITLHVEPTDPLDPDALVFSDATLELAREGTLRRIQGVVTRIKRAATRKGNAGTGQVTLVLEPRLATARHRMDIRIFRDKSAPEIVAEVIGAHGVAVEQRLVGSYVKRPYCVQMRESDLDFAARLCEDEGIFYVVDDEGRMVLGDFTSAYVDGPGALAFHHDSGLHGQRDAVYEVGWAGRATAGKVSLRDFNPERPRLDMDVSAKGPTAWGPEWYDYPGEYELPAQGQAKANLRAQALACAKKRLAGRTTAPRTITGGLFTLVDAPPGVEDGEYVVTKIVHAWDRATSAFSLGFEALPGSTVYRPPVETYVPTLPNPLTGFVTGPEGADIHTDPWGRVKVHFPWDRLQPKDDTCSHWIPILQDNTGRSSAMPRIGWEVLCQFLEGDPDRPVVLGRVFNAADPFMEELPIRKMRTSLQSLTSPRRKDGPSGYNMIRFDDLAGAQEIHLHAQKDQNIVVANDQDEKVGAAEAKLVKGHEQIRVGANETIDVTVDSSSKVDSNQRVTIGGNRTAKITGHQTDSVEKDHRIGIGGSHLRDMHTDDNVAVEQNMTELIAGHVFEQSGQTNAVTGGNSSVLVVGGSIVEVAKRNKSETTEKNRTETVSGLVFQMADERHASRAEESRTTTVAGSYVVSSLKELLLAGLDELRIESTDTALSAPEITLKVGETEIHLKGGTIDMKAPSEITVDTQQANNLGSSTSSQN</sequence>
<evidence type="ECO:0000256" key="1">
    <source>
        <dbReference type="ARBA" id="ARBA00005558"/>
    </source>
</evidence>
<evidence type="ECO:0000259" key="4">
    <source>
        <dbReference type="Pfam" id="PF22178"/>
    </source>
</evidence>
<evidence type="ECO:0000256" key="2">
    <source>
        <dbReference type="SAM" id="MobiDB-lite"/>
    </source>
</evidence>
<evidence type="ECO:0000259" key="3">
    <source>
        <dbReference type="Pfam" id="PF04717"/>
    </source>
</evidence>
<dbReference type="InterPro" id="IPR006531">
    <property type="entry name" value="Gp5/Vgr_OB"/>
</dbReference>
<dbReference type="SUPFAM" id="SSF69349">
    <property type="entry name" value="Phage fibre proteins"/>
    <property type="match status" value="2"/>
</dbReference>